<dbReference type="Pfam" id="PF25539">
    <property type="entry name" value="Bestrophin_2"/>
    <property type="match status" value="1"/>
</dbReference>
<evidence type="ECO:0008006" key="12">
    <source>
        <dbReference type="Google" id="ProtNLM"/>
    </source>
</evidence>
<keyword evidence="3" id="KW-1003">Cell membrane</keyword>
<keyword evidence="4 9" id="KW-0812">Transmembrane</keyword>
<dbReference type="RefSeq" id="WP_066671062.1">
    <property type="nucleotide sequence ID" value="NZ_CP016171.1"/>
</dbReference>
<evidence type="ECO:0000256" key="9">
    <source>
        <dbReference type="SAM" id="Phobius"/>
    </source>
</evidence>
<evidence type="ECO:0000256" key="5">
    <source>
        <dbReference type="ARBA" id="ARBA00022989"/>
    </source>
</evidence>
<evidence type="ECO:0000256" key="8">
    <source>
        <dbReference type="ARBA" id="ARBA00034708"/>
    </source>
</evidence>
<evidence type="ECO:0000256" key="4">
    <source>
        <dbReference type="ARBA" id="ARBA00022692"/>
    </source>
</evidence>
<keyword evidence="7 9" id="KW-0472">Membrane</keyword>
<evidence type="ECO:0000256" key="6">
    <source>
        <dbReference type="ARBA" id="ARBA00023065"/>
    </source>
</evidence>
<name>A0A193G1U7_9BORD</name>
<dbReference type="InterPro" id="IPR044669">
    <property type="entry name" value="YneE/VCCN1/2-like"/>
</dbReference>
<gene>
    <name evidence="10" type="ORF">BAU08_19285</name>
</gene>
<evidence type="ECO:0000256" key="2">
    <source>
        <dbReference type="ARBA" id="ARBA00022448"/>
    </source>
</evidence>
<accession>A0A193G1U7</accession>
<dbReference type="GO" id="GO:0005886">
    <property type="term" value="C:plasma membrane"/>
    <property type="evidence" value="ECO:0007669"/>
    <property type="project" value="UniProtKB-SubCell"/>
</dbReference>
<organism evidence="10 11">
    <name type="scientific">Bordetella bronchialis</name>
    <dbReference type="NCBI Taxonomy" id="463025"/>
    <lineage>
        <taxon>Bacteria</taxon>
        <taxon>Pseudomonadati</taxon>
        <taxon>Pseudomonadota</taxon>
        <taxon>Betaproteobacteria</taxon>
        <taxon>Burkholderiales</taxon>
        <taxon>Alcaligenaceae</taxon>
        <taxon>Bordetella</taxon>
    </lineage>
</organism>
<keyword evidence="5 9" id="KW-1133">Transmembrane helix</keyword>
<evidence type="ECO:0000256" key="7">
    <source>
        <dbReference type="ARBA" id="ARBA00023136"/>
    </source>
</evidence>
<feature type="transmembrane region" description="Helical" evidence="9">
    <location>
        <begin position="20"/>
        <end position="40"/>
    </location>
</feature>
<comment type="subcellular location">
    <subcellularLocation>
        <location evidence="1">Cell membrane</location>
        <topology evidence="1">Multi-pass membrane protein</topology>
    </subcellularLocation>
</comment>
<keyword evidence="6" id="KW-0406">Ion transport</keyword>
<proteinExistence type="inferred from homology"/>
<comment type="similarity">
    <text evidence="8">Belongs to the anion channel-forming bestrophin (TC 1.A.46) family.</text>
</comment>
<evidence type="ECO:0000256" key="1">
    <source>
        <dbReference type="ARBA" id="ARBA00004651"/>
    </source>
</evidence>
<dbReference type="AlphaFoldDB" id="A0A193G1U7"/>
<keyword evidence="2" id="KW-0813">Transport</keyword>
<sequence>MIVRRNHNWFRMLFVWDGSVLQAILPQLGLMLALGLLAVWTHGRLLGERVPLNTAPFTLAGVALTIFLAFRNTASYERYCEARHLWGQVAISSRALVSQALNYASPDPAVFDRQAFVQRLIAFVYALKHQLRGTDPAADLRRLLGPDQANAVLRAEYRPVAILNETRRVLGEQQRQGKLRGTGLWMLDGQLNELGAMLGGCERIASTPIPYPYGVLLHRTVYIYCALLPFCLVSSIGGLTPVVSVFVSYTLIALEAIAGEIAEPFGTAPNSLALDAMTRSIERSLLELCGKEIPPAPRPDPRYRLS</sequence>
<dbReference type="Proteomes" id="UP000092213">
    <property type="component" value="Chromosome"/>
</dbReference>
<dbReference type="STRING" id="463025.BAU08_19285"/>
<dbReference type="PANTHER" id="PTHR33281">
    <property type="entry name" value="UPF0187 PROTEIN YNEE"/>
    <property type="match status" value="1"/>
</dbReference>
<evidence type="ECO:0000313" key="10">
    <source>
        <dbReference type="EMBL" id="ANN73204.1"/>
    </source>
</evidence>
<evidence type="ECO:0000256" key="3">
    <source>
        <dbReference type="ARBA" id="ARBA00022475"/>
    </source>
</evidence>
<evidence type="ECO:0000313" key="11">
    <source>
        <dbReference type="Proteomes" id="UP000092213"/>
    </source>
</evidence>
<dbReference type="PANTHER" id="PTHR33281:SF19">
    <property type="entry name" value="VOLTAGE-DEPENDENT ANION CHANNEL-FORMING PROTEIN YNEE"/>
    <property type="match status" value="1"/>
</dbReference>
<dbReference type="EMBL" id="CP016171">
    <property type="protein sequence ID" value="ANN73204.1"/>
    <property type="molecule type" value="Genomic_DNA"/>
</dbReference>
<reference evidence="10 11" key="1">
    <citation type="submission" date="2016-06" db="EMBL/GenBank/DDBJ databases">
        <title>Complete genome sequences of Bordetella bronchialis and Bordetella flabilis.</title>
        <authorList>
            <person name="LiPuma J.J."/>
            <person name="Spilker T."/>
        </authorList>
    </citation>
    <scope>NUCLEOTIDE SEQUENCE [LARGE SCALE GENOMIC DNA]</scope>
    <source>
        <strain evidence="10 11">AU17976</strain>
    </source>
</reference>
<dbReference type="GO" id="GO:0005254">
    <property type="term" value="F:chloride channel activity"/>
    <property type="evidence" value="ECO:0007669"/>
    <property type="project" value="InterPro"/>
</dbReference>
<protein>
    <recommendedName>
        <fullName evidence="12">Bestrophin</fullName>
    </recommendedName>
</protein>
<feature type="transmembrane region" description="Helical" evidence="9">
    <location>
        <begin position="52"/>
        <end position="70"/>
    </location>
</feature>